<reference evidence="2 3" key="1">
    <citation type="submission" date="2019-01" db="EMBL/GenBank/DDBJ databases">
        <title>Litorilituus lipolytica sp. nov., isolated from intertidal sand of the Yellow Sea in China.</title>
        <authorList>
            <person name="Liu A."/>
        </authorList>
    </citation>
    <scope>NUCLEOTIDE SEQUENCE [LARGE SCALE GENOMIC DNA]</scope>
    <source>
        <strain evidence="2 3">RZ04</strain>
    </source>
</reference>
<dbReference type="OrthoDB" id="6228930at2"/>
<keyword evidence="3" id="KW-1185">Reference proteome</keyword>
<evidence type="ECO:0000313" key="2">
    <source>
        <dbReference type="EMBL" id="TPH18660.1"/>
    </source>
</evidence>
<comment type="caution">
    <text evidence="2">The sequence shown here is derived from an EMBL/GenBank/DDBJ whole genome shotgun (WGS) entry which is preliminary data.</text>
</comment>
<name>A0A502L3R0_9GAMM</name>
<protein>
    <submittedName>
        <fullName evidence="2">Uncharacterized protein</fullName>
    </submittedName>
</protein>
<evidence type="ECO:0000256" key="1">
    <source>
        <dbReference type="SAM" id="Phobius"/>
    </source>
</evidence>
<keyword evidence="1" id="KW-1133">Transmembrane helix</keyword>
<dbReference type="AlphaFoldDB" id="A0A502L3R0"/>
<feature type="transmembrane region" description="Helical" evidence="1">
    <location>
        <begin position="16"/>
        <end position="44"/>
    </location>
</feature>
<dbReference type="Proteomes" id="UP000315303">
    <property type="component" value="Unassembled WGS sequence"/>
</dbReference>
<sequence length="70" mass="8240">MTTSRQRSYLLHVNRLVIYLVSLIGLLWDVNIAYIVALTLWIWLPQCLQLELAVIKSLKQHVLSIERRSH</sequence>
<dbReference type="EMBL" id="SAWY01000003">
    <property type="protein sequence ID" value="TPH18660.1"/>
    <property type="molecule type" value="Genomic_DNA"/>
</dbReference>
<proteinExistence type="predicted"/>
<evidence type="ECO:0000313" key="3">
    <source>
        <dbReference type="Proteomes" id="UP000315303"/>
    </source>
</evidence>
<gene>
    <name evidence="2" type="ORF">EPA86_02255</name>
</gene>
<accession>A0A502L3R0</accession>
<keyword evidence="1" id="KW-0472">Membrane</keyword>
<keyword evidence="1" id="KW-0812">Transmembrane</keyword>
<organism evidence="2 3">
    <name type="scientific">Litorilituus lipolyticus</name>
    <dbReference type="NCBI Taxonomy" id="2491017"/>
    <lineage>
        <taxon>Bacteria</taxon>
        <taxon>Pseudomonadati</taxon>
        <taxon>Pseudomonadota</taxon>
        <taxon>Gammaproteobacteria</taxon>
        <taxon>Alteromonadales</taxon>
        <taxon>Colwelliaceae</taxon>
        <taxon>Litorilituus</taxon>
    </lineage>
</organism>